<evidence type="ECO:0000313" key="3">
    <source>
        <dbReference type="Proteomes" id="UP001177670"/>
    </source>
</evidence>
<sequence length="92" mass="10306">MKEASGLGKGESADQCGRGAEQSQQSQYHETRGERGVQRVEPKVLRVQTSRDRGKRRHAGFFRPRDIIDRALPSHGVSRHRPEPAVTLHPSP</sequence>
<dbReference type="AlphaFoldDB" id="A0AA40G466"/>
<proteinExistence type="predicted"/>
<organism evidence="2 3">
    <name type="scientific">Melipona bicolor</name>
    <dbReference type="NCBI Taxonomy" id="60889"/>
    <lineage>
        <taxon>Eukaryota</taxon>
        <taxon>Metazoa</taxon>
        <taxon>Ecdysozoa</taxon>
        <taxon>Arthropoda</taxon>
        <taxon>Hexapoda</taxon>
        <taxon>Insecta</taxon>
        <taxon>Pterygota</taxon>
        <taxon>Neoptera</taxon>
        <taxon>Endopterygota</taxon>
        <taxon>Hymenoptera</taxon>
        <taxon>Apocrita</taxon>
        <taxon>Aculeata</taxon>
        <taxon>Apoidea</taxon>
        <taxon>Anthophila</taxon>
        <taxon>Apidae</taxon>
        <taxon>Melipona</taxon>
    </lineage>
</organism>
<comment type="caution">
    <text evidence="2">The sequence shown here is derived from an EMBL/GenBank/DDBJ whole genome shotgun (WGS) entry which is preliminary data.</text>
</comment>
<name>A0AA40G466_9HYME</name>
<evidence type="ECO:0000256" key="1">
    <source>
        <dbReference type="SAM" id="MobiDB-lite"/>
    </source>
</evidence>
<accession>A0AA40G466</accession>
<dbReference type="EMBL" id="JAHYIQ010000007">
    <property type="protein sequence ID" value="KAK1130737.1"/>
    <property type="molecule type" value="Genomic_DNA"/>
</dbReference>
<feature type="compositionally biased region" description="Basic and acidic residues" evidence="1">
    <location>
        <begin position="29"/>
        <end position="52"/>
    </location>
</feature>
<evidence type="ECO:0000313" key="2">
    <source>
        <dbReference type="EMBL" id="KAK1130737.1"/>
    </source>
</evidence>
<protein>
    <submittedName>
        <fullName evidence="2">Uncharacterized protein</fullName>
    </submittedName>
</protein>
<reference evidence="2" key="1">
    <citation type="submission" date="2021-10" db="EMBL/GenBank/DDBJ databases">
        <title>Melipona bicolor Genome sequencing and assembly.</title>
        <authorList>
            <person name="Araujo N.S."/>
            <person name="Arias M.C."/>
        </authorList>
    </citation>
    <scope>NUCLEOTIDE SEQUENCE</scope>
    <source>
        <strain evidence="2">USP_2M_L1-L4_2017</strain>
        <tissue evidence="2">Whole body</tissue>
    </source>
</reference>
<keyword evidence="3" id="KW-1185">Reference proteome</keyword>
<dbReference type="Proteomes" id="UP001177670">
    <property type="component" value="Unassembled WGS sequence"/>
</dbReference>
<feature type="region of interest" description="Disordered" evidence="1">
    <location>
        <begin position="1"/>
        <end position="92"/>
    </location>
</feature>
<gene>
    <name evidence="2" type="ORF">K0M31_018850</name>
</gene>